<dbReference type="InterPro" id="IPR014942">
    <property type="entry name" value="AbiEii"/>
</dbReference>
<dbReference type="RefSeq" id="WP_074811877.1">
    <property type="nucleotide sequence ID" value="NZ_FOJX01000001.1"/>
</dbReference>
<dbReference type="Proteomes" id="UP000183843">
    <property type="component" value="Unassembled WGS sequence"/>
</dbReference>
<protein>
    <submittedName>
        <fullName evidence="1">Predicted nucleotidyltransferase component of viral defense system</fullName>
    </submittedName>
</protein>
<organism evidence="1 2">
    <name type="scientific">Selenomonas ruminantium</name>
    <dbReference type="NCBI Taxonomy" id="971"/>
    <lineage>
        <taxon>Bacteria</taxon>
        <taxon>Bacillati</taxon>
        <taxon>Bacillota</taxon>
        <taxon>Negativicutes</taxon>
        <taxon>Selenomonadales</taxon>
        <taxon>Selenomonadaceae</taxon>
        <taxon>Selenomonas</taxon>
    </lineage>
</organism>
<dbReference type="EMBL" id="FOJX01000001">
    <property type="protein sequence ID" value="SFA71000.1"/>
    <property type="molecule type" value="Genomic_DNA"/>
</dbReference>
<evidence type="ECO:0000313" key="2">
    <source>
        <dbReference type="Proteomes" id="UP000183843"/>
    </source>
</evidence>
<dbReference type="AlphaFoldDB" id="A0A1I0V4I4"/>
<dbReference type="Gene3D" id="3.10.450.620">
    <property type="entry name" value="JHP933, nucleotidyltransferase-like core domain"/>
    <property type="match status" value="1"/>
</dbReference>
<dbReference type="Pfam" id="PF08843">
    <property type="entry name" value="AbiEii"/>
    <property type="match status" value="1"/>
</dbReference>
<accession>A0A1I0V4I4</accession>
<name>A0A1I0V4I4_SELRU</name>
<proteinExistence type="predicted"/>
<dbReference type="GO" id="GO:0016740">
    <property type="term" value="F:transferase activity"/>
    <property type="evidence" value="ECO:0007669"/>
    <property type="project" value="UniProtKB-KW"/>
</dbReference>
<gene>
    <name evidence="1" type="ORF">SAMN05216587_101240</name>
</gene>
<evidence type="ECO:0000313" key="1">
    <source>
        <dbReference type="EMBL" id="SFA71000.1"/>
    </source>
</evidence>
<reference evidence="1 2" key="1">
    <citation type="submission" date="2016-10" db="EMBL/GenBank/DDBJ databases">
        <authorList>
            <person name="de Groot N.N."/>
        </authorList>
    </citation>
    <scope>NUCLEOTIDE SEQUENCE [LARGE SCALE GENOMIC DNA]</scope>
    <source>
        <strain evidence="1 2">L14</strain>
    </source>
</reference>
<sequence length="314" mass="36271">MLLHEHPTDFKDLQELTAEYIGIPAVAVERDYYIVMMLENLAQSPYADSCVFKGGTSLSKCYPGSIERFSEDIDLTFLPQEEMGNKQYDRRLKQVEKAIASGFRLEKITGERNDRNKSSYVWFNDKNGANGRIKLEIGSSIRPDPYRPMPVKTYVQEFLEAKGMLQEVKEFGLSQVTVNTLAIERTFLDKVMSVKRHAICGSLTEKIRHVYDVAMLFPRKDIQEFLKDKAELKRLLEITKQTDSFYLEKRNTPVDYTPLGAYDFPMWQDAFNGAARERYEKLHETLLYTDQKQDFGVAVSTFDKLNQIFSSIGE</sequence>
<keyword evidence="1" id="KW-0808">Transferase</keyword>